<keyword evidence="3" id="KW-1185">Reference proteome</keyword>
<accession>A0ABU3Q1B8</accession>
<organism evidence="2 3">
    <name type="scientific">Nocardioides imazamoxiresistens</name>
    <dbReference type="NCBI Taxonomy" id="3231893"/>
    <lineage>
        <taxon>Bacteria</taxon>
        <taxon>Bacillati</taxon>
        <taxon>Actinomycetota</taxon>
        <taxon>Actinomycetes</taxon>
        <taxon>Propionibacteriales</taxon>
        <taxon>Nocardioidaceae</taxon>
        <taxon>Nocardioides</taxon>
    </lineage>
</organism>
<proteinExistence type="predicted"/>
<dbReference type="RefSeq" id="WP_315735922.1">
    <property type="nucleotide sequence ID" value="NZ_JAVYII010000011.1"/>
</dbReference>
<reference evidence="2 3" key="1">
    <citation type="submission" date="2023-08" db="EMBL/GenBank/DDBJ databases">
        <title>Nocardioides seae sp. nov., a bacterium isolated from a soil.</title>
        <authorList>
            <person name="Wang X."/>
        </authorList>
    </citation>
    <scope>NUCLEOTIDE SEQUENCE [LARGE SCALE GENOMIC DNA]</scope>
    <source>
        <strain evidence="2 3">YZH12</strain>
    </source>
</reference>
<gene>
    <name evidence="2" type="ORF">RDV89_19650</name>
</gene>
<sequence length="41" mass="4910">MFPSTESLLAETRYRAEKVRRSYPAAPQRRTDGESRRRKVR</sequence>
<dbReference type="EMBL" id="JAVYII010000011">
    <property type="protein sequence ID" value="MDT9595312.1"/>
    <property type="molecule type" value="Genomic_DNA"/>
</dbReference>
<evidence type="ECO:0000313" key="2">
    <source>
        <dbReference type="EMBL" id="MDT9595312.1"/>
    </source>
</evidence>
<comment type="caution">
    <text evidence="2">The sequence shown here is derived from an EMBL/GenBank/DDBJ whole genome shotgun (WGS) entry which is preliminary data.</text>
</comment>
<evidence type="ECO:0000256" key="1">
    <source>
        <dbReference type="SAM" id="MobiDB-lite"/>
    </source>
</evidence>
<dbReference type="Proteomes" id="UP001268542">
    <property type="component" value="Unassembled WGS sequence"/>
</dbReference>
<protein>
    <submittedName>
        <fullName evidence="2">Uncharacterized protein</fullName>
    </submittedName>
</protein>
<name>A0ABU3Q1B8_9ACTN</name>
<feature type="region of interest" description="Disordered" evidence="1">
    <location>
        <begin position="16"/>
        <end position="41"/>
    </location>
</feature>
<evidence type="ECO:0000313" key="3">
    <source>
        <dbReference type="Proteomes" id="UP001268542"/>
    </source>
</evidence>